<proteinExistence type="predicted"/>
<feature type="compositionally biased region" description="Polar residues" evidence="1">
    <location>
        <begin position="77"/>
        <end position="88"/>
    </location>
</feature>
<comment type="caution">
    <text evidence="2">The sequence shown here is derived from an EMBL/GenBank/DDBJ whole genome shotgun (WGS) entry which is preliminary data.</text>
</comment>
<protein>
    <submittedName>
        <fullName evidence="2">Uncharacterized protein</fullName>
    </submittedName>
</protein>
<dbReference type="Proteomes" id="UP000076584">
    <property type="component" value="Unassembled WGS sequence"/>
</dbReference>
<feature type="compositionally biased region" description="Low complexity" evidence="1">
    <location>
        <begin position="58"/>
        <end position="76"/>
    </location>
</feature>
<dbReference type="AlphaFoldDB" id="A0A161W0F4"/>
<feature type="compositionally biased region" description="Polar residues" evidence="1">
    <location>
        <begin position="27"/>
        <end position="36"/>
    </location>
</feature>
<feature type="compositionally biased region" description="Polar residues" evidence="1">
    <location>
        <begin position="1"/>
        <end position="17"/>
    </location>
</feature>
<dbReference type="EMBL" id="LFIW01001901">
    <property type="protein sequence ID" value="KZL80475.1"/>
    <property type="molecule type" value="Genomic_DNA"/>
</dbReference>
<reference evidence="2 3" key="1">
    <citation type="submission" date="2015-06" db="EMBL/GenBank/DDBJ databases">
        <title>Survival trade-offs in plant roots during colonization by closely related pathogenic and mutualistic fungi.</title>
        <authorList>
            <person name="Hacquard S."/>
            <person name="Kracher B."/>
            <person name="Hiruma K."/>
            <person name="Weinman A."/>
            <person name="Muench P."/>
            <person name="Garrido Oter R."/>
            <person name="Ver Loren van Themaat E."/>
            <person name="Dallerey J.-F."/>
            <person name="Damm U."/>
            <person name="Henrissat B."/>
            <person name="Lespinet O."/>
            <person name="Thon M."/>
            <person name="Kemen E."/>
            <person name="McHardy A.C."/>
            <person name="Schulze-Lefert P."/>
            <person name="O'Connell R.J."/>
        </authorList>
    </citation>
    <scope>NUCLEOTIDE SEQUENCE [LARGE SCALE GENOMIC DNA]</scope>
    <source>
        <strain evidence="2 3">MAFF 238704</strain>
    </source>
</reference>
<name>A0A161W0F4_COLIC</name>
<keyword evidence="3" id="KW-1185">Reference proteome</keyword>
<accession>A0A161W0F4</accession>
<gene>
    <name evidence="2" type="ORF">CI238_13157</name>
</gene>
<sequence length="326" mass="35273">MVTDSLSQDPTLDSIGQTDPVDEQQPFADQQPQAMQDCSKILATTYAIAQPREGVAEQSSQQPSQQPSQQALSSSSHNPATAPWSNEDTMAEPSRTEYMAQPSYTSPSVPEVIGSFHQQNLAKHVVASIPSSTHGTRPMDPQYCSISYLTSDSNQTQTNRSEVIATTPQWASNGQTLIHASFPVVSKPVYGCFASWPDIPQQPGTGTPLEWTENRHSRDDCYRGYGVAAVSTPQTTTANITWFRAHFEGPEEVDNGSMFSDVGVPVNDQTLHCSDGSILVDSSVAVVGVDTSLHQTHIEGNSQGADVPLGQTSMIAFANVRQRILF</sequence>
<organism evidence="2 3">
    <name type="scientific">Colletotrichum incanum</name>
    <name type="common">Soybean anthracnose fungus</name>
    <dbReference type="NCBI Taxonomy" id="1573173"/>
    <lineage>
        <taxon>Eukaryota</taxon>
        <taxon>Fungi</taxon>
        <taxon>Dikarya</taxon>
        <taxon>Ascomycota</taxon>
        <taxon>Pezizomycotina</taxon>
        <taxon>Sordariomycetes</taxon>
        <taxon>Hypocreomycetidae</taxon>
        <taxon>Glomerellales</taxon>
        <taxon>Glomerellaceae</taxon>
        <taxon>Colletotrichum</taxon>
        <taxon>Colletotrichum spaethianum species complex</taxon>
    </lineage>
</organism>
<feature type="region of interest" description="Disordered" evidence="1">
    <location>
        <begin position="1"/>
        <end position="89"/>
    </location>
</feature>
<evidence type="ECO:0000313" key="3">
    <source>
        <dbReference type="Proteomes" id="UP000076584"/>
    </source>
</evidence>
<evidence type="ECO:0000256" key="1">
    <source>
        <dbReference type="SAM" id="MobiDB-lite"/>
    </source>
</evidence>
<evidence type="ECO:0000313" key="2">
    <source>
        <dbReference type="EMBL" id="KZL80475.1"/>
    </source>
</evidence>